<keyword evidence="4" id="KW-0274">FAD</keyword>
<dbReference type="Proteomes" id="UP000593737">
    <property type="component" value="Chromosome"/>
</dbReference>
<evidence type="ECO:0000313" key="7">
    <source>
        <dbReference type="EMBL" id="QPD02832.1"/>
    </source>
</evidence>
<dbReference type="Gene3D" id="3.50.50.60">
    <property type="entry name" value="FAD/NAD(P)-binding domain"/>
    <property type="match status" value="2"/>
</dbReference>
<reference evidence="7 8" key="1">
    <citation type="journal article" date="2020" name="ISME J.">
        <title>Enrichment and physiological characterization of a novel comammox Nitrospira indicates ammonium inhibition of complete nitrification.</title>
        <authorList>
            <person name="Sakoula D."/>
            <person name="Koch H."/>
            <person name="Frank J."/>
            <person name="Jetten M.S.M."/>
            <person name="van Kessel M.A.H.J."/>
            <person name="Lucker S."/>
        </authorList>
    </citation>
    <scope>NUCLEOTIDE SEQUENCE [LARGE SCALE GENOMIC DNA]</scope>
    <source>
        <strain evidence="7">Comreactor17</strain>
    </source>
</reference>
<dbReference type="EMBL" id="CP047423">
    <property type="protein sequence ID" value="QPD02832.1"/>
    <property type="molecule type" value="Genomic_DNA"/>
</dbReference>
<dbReference type="AlphaFoldDB" id="A0A7S8FBM8"/>
<dbReference type="GO" id="GO:0006103">
    <property type="term" value="P:2-oxoglutarate metabolic process"/>
    <property type="evidence" value="ECO:0007669"/>
    <property type="project" value="TreeGrafter"/>
</dbReference>
<feature type="compositionally biased region" description="Polar residues" evidence="5">
    <location>
        <begin position="153"/>
        <end position="162"/>
    </location>
</feature>
<dbReference type="InterPro" id="IPR036188">
    <property type="entry name" value="FAD/NAD-bd_sf"/>
</dbReference>
<organism evidence="7 8">
    <name type="scientific">Candidatus Nitrospira kreftii</name>
    <dbReference type="NCBI Taxonomy" id="2652173"/>
    <lineage>
        <taxon>Bacteria</taxon>
        <taxon>Pseudomonadati</taxon>
        <taxon>Nitrospirota</taxon>
        <taxon>Nitrospiria</taxon>
        <taxon>Nitrospirales</taxon>
        <taxon>Nitrospiraceae</taxon>
        <taxon>Nitrospira</taxon>
    </lineage>
</organism>
<comment type="similarity">
    <text evidence="2">Belongs to the class-I pyridine nucleotide-disulfide oxidoreductase family.</text>
</comment>
<protein>
    <recommendedName>
        <fullName evidence="6">FAD/NAD(P)-binding domain-containing protein</fullName>
    </recommendedName>
</protein>
<sequence>MFAALGIDMTVVDKRERPLEFLDGELVHELLHQMRNMGVTFRLGEAVERLEVAESPFRRAVIFLESGKQLVSELVLVSAGRQGATDRLKLPAAGLKADGRGRLTVDRAYRTNVSHIFAEGRDDERGSSHHPHRRHLCSSISTQRIRPVRDTASRNSTQTGHA</sequence>
<dbReference type="SUPFAM" id="SSF51905">
    <property type="entry name" value="FAD/NAD(P)-binding domain"/>
    <property type="match status" value="1"/>
</dbReference>
<accession>A0A7S8FBM8</accession>
<dbReference type="GO" id="GO:0005829">
    <property type="term" value="C:cytosol"/>
    <property type="evidence" value="ECO:0007669"/>
    <property type="project" value="TreeGrafter"/>
</dbReference>
<evidence type="ECO:0000259" key="6">
    <source>
        <dbReference type="Pfam" id="PF07992"/>
    </source>
</evidence>
<dbReference type="InterPro" id="IPR050151">
    <property type="entry name" value="Class-I_Pyr_Nuc-Dis_Oxidored"/>
</dbReference>
<comment type="cofactor">
    <cofactor evidence="1">
        <name>FAD</name>
        <dbReference type="ChEBI" id="CHEBI:57692"/>
    </cofactor>
</comment>
<evidence type="ECO:0000256" key="2">
    <source>
        <dbReference type="ARBA" id="ARBA00007532"/>
    </source>
</evidence>
<evidence type="ECO:0000256" key="4">
    <source>
        <dbReference type="ARBA" id="ARBA00022827"/>
    </source>
</evidence>
<dbReference type="PANTHER" id="PTHR22912:SF93">
    <property type="entry name" value="SOLUBLE PYRIDINE NUCLEOTIDE TRANSHYDROGENASE"/>
    <property type="match status" value="1"/>
</dbReference>
<dbReference type="Pfam" id="PF07992">
    <property type="entry name" value="Pyr_redox_2"/>
    <property type="match status" value="1"/>
</dbReference>
<feature type="region of interest" description="Disordered" evidence="5">
    <location>
        <begin position="120"/>
        <end position="162"/>
    </location>
</feature>
<evidence type="ECO:0000256" key="5">
    <source>
        <dbReference type="SAM" id="MobiDB-lite"/>
    </source>
</evidence>
<evidence type="ECO:0000256" key="1">
    <source>
        <dbReference type="ARBA" id="ARBA00001974"/>
    </source>
</evidence>
<dbReference type="PANTHER" id="PTHR22912">
    <property type="entry name" value="DISULFIDE OXIDOREDUCTASE"/>
    <property type="match status" value="1"/>
</dbReference>
<dbReference type="GO" id="GO:0004148">
    <property type="term" value="F:dihydrolipoyl dehydrogenase (NADH) activity"/>
    <property type="evidence" value="ECO:0007669"/>
    <property type="project" value="TreeGrafter"/>
</dbReference>
<proteinExistence type="inferred from homology"/>
<feature type="domain" description="FAD/NAD(P)-binding" evidence="6">
    <location>
        <begin position="2"/>
        <end position="120"/>
    </location>
</feature>
<keyword evidence="3" id="KW-0285">Flavoprotein</keyword>
<name>A0A7S8FBM8_9BACT</name>
<dbReference type="KEGG" id="nkf:Nkreftii_000606"/>
<gene>
    <name evidence="7" type="ORF">Nkreftii_000606</name>
</gene>
<evidence type="ECO:0000256" key="3">
    <source>
        <dbReference type="ARBA" id="ARBA00022630"/>
    </source>
</evidence>
<evidence type="ECO:0000313" key="8">
    <source>
        <dbReference type="Proteomes" id="UP000593737"/>
    </source>
</evidence>
<dbReference type="GO" id="GO:0050660">
    <property type="term" value="F:flavin adenine dinucleotide binding"/>
    <property type="evidence" value="ECO:0007669"/>
    <property type="project" value="TreeGrafter"/>
</dbReference>
<dbReference type="InterPro" id="IPR023753">
    <property type="entry name" value="FAD/NAD-binding_dom"/>
</dbReference>